<comment type="similarity">
    <text evidence="2">Belongs to the multi antimicrobial extrusion (MATE) (TC 2.A.66.1) family.</text>
</comment>
<feature type="compositionally biased region" description="Basic and acidic residues" evidence="6">
    <location>
        <begin position="70"/>
        <end position="80"/>
    </location>
</feature>
<dbReference type="AlphaFoldDB" id="A0A8T1W3J1"/>
<dbReference type="PANTHER" id="PTHR11206">
    <property type="entry name" value="MULTIDRUG RESISTANCE PROTEIN"/>
    <property type="match status" value="1"/>
</dbReference>
<dbReference type="GO" id="GO:0015297">
    <property type="term" value="F:antiporter activity"/>
    <property type="evidence" value="ECO:0007669"/>
    <property type="project" value="InterPro"/>
</dbReference>
<dbReference type="NCBIfam" id="TIGR00797">
    <property type="entry name" value="matE"/>
    <property type="match status" value="1"/>
</dbReference>
<dbReference type="Proteomes" id="UP000694044">
    <property type="component" value="Unassembled WGS sequence"/>
</dbReference>
<feature type="transmembrane region" description="Helical" evidence="7">
    <location>
        <begin position="422"/>
        <end position="444"/>
    </location>
</feature>
<organism evidence="8 9">
    <name type="scientific">Phytophthora pseudosyringae</name>
    <dbReference type="NCBI Taxonomy" id="221518"/>
    <lineage>
        <taxon>Eukaryota</taxon>
        <taxon>Sar</taxon>
        <taxon>Stramenopiles</taxon>
        <taxon>Oomycota</taxon>
        <taxon>Peronosporomycetes</taxon>
        <taxon>Peronosporales</taxon>
        <taxon>Peronosporaceae</taxon>
        <taxon>Phytophthora</taxon>
    </lineage>
</organism>
<dbReference type="GO" id="GO:1990961">
    <property type="term" value="P:xenobiotic detoxification by transmembrane export across the plasma membrane"/>
    <property type="evidence" value="ECO:0007669"/>
    <property type="project" value="InterPro"/>
</dbReference>
<dbReference type="EMBL" id="JAGDFM010000070">
    <property type="protein sequence ID" value="KAG7387881.1"/>
    <property type="molecule type" value="Genomic_DNA"/>
</dbReference>
<evidence type="ECO:0000256" key="5">
    <source>
        <dbReference type="ARBA" id="ARBA00023136"/>
    </source>
</evidence>
<dbReference type="InterPro" id="IPR002528">
    <property type="entry name" value="MATE_fam"/>
</dbReference>
<keyword evidence="5 7" id="KW-0472">Membrane</keyword>
<dbReference type="InterPro" id="IPR045069">
    <property type="entry name" value="MATE_euk"/>
</dbReference>
<accession>A0A8T1W3J1</accession>
<reference evidence="8" key="1">
    <citation type="submission" date="2021-02" db="EMBL/GenBank/DDBJ databases">
        <authorList>
            <person name="Palmer J.M."/>
        </authorList>
    </citation>
    <scope>NUCLEOTIDE SEQUENCE</scope>
    <source>
        <strain evidence="8">SCRP734</strain>
    </source>
</reference>
<comment type="subcellular location">
    <subcellularLocation>
        <location evidence="1">Membrane</location>
        <topology evidence="1">Multi-pass membrane protein</topology>
    </subcellularLocation>
</comment>
<dbReference type="OrthoDB" id="2126698at2759"/>
<feature type="transmembrane region" description="Helical" evidence="7">
    <location>
        <begin position="520"/>
        <end position="541"/>
    </location>
</feature>
<name>A0A8T1W3J1_9STRA</name>
<feature type="compositionally biased region" description="Low complexity" evidence="6">
    <location>
        <begin position="179"/>
        <end position="192"/>
    </location>
</feature>
<protein>
    <recommendedName>
        <fullName evidence="10">Multidrug/Oligosaccharidyl-lipid/Polysaccharide (MOP) Flippase Superfamily</fullName>
    </recommendedName>
</protein>
<dbReference type="Pfam" id="PF01554">
    <property type="entry name" value="MatE"/>
    <property type="match status" value="2"/>
</dbReference>
<feature type="transmembrane region" description="Helical" evidence="7">
    <location>
        <begin position="608"/>
        <end position="628"/>
    </location>
</feature>
<feature type="transmembrane region" description="Helical" evidence="7">
    <location>
        <begin position="547"/>
        <end position="568"/>
    </location>
</feature>
<dbReference type="CDD" id="cd13132">
    <property type="entry name" value="MATE_eukaryotic"/>
    <property type="match status" value="1"/>
</dbReference>
<feature type="transmembrane region" description="Helical" evidence="7">
    <location>
        <begin position="351"/>
        <end position="375"/>
    </location>
</feature>
<keyword evidence="3 7" id="KW-0812">Transmembrane</keyword>
<feature type="transmembrane region" description="Helical" evidence="7">
    <location>
        <begin position="318"/>
        <end position="339"/>
    </location>
</feature>
<comment type="caution">
    <text evidence="8">The sequence shown here is derived from an EMBL/GenBank/DDBJ whole genome shotgun (WGS) entry which is preliminary data.</text>
</comment>
<feature type="region of interest" description="Disordered" evidence="6">
    <location>
        <begin position="1"/>
        <end position="127"/>
    </location>
</feature>
<evidence type="ECO:0000256" key="6">
    <source>
        <dbReference type="SAM" id="MobiDB-lite"/>
    </source>
</evidence>
<dbReference type="GO" id="GO:0016020">
    <property type="term" value="C:membrane"/>
    <property type="evidence" value="ECO:0007669"/>
    <property type="project" value="UniProtKB-SubCell"/>
</dbReference>
<evidence type="ECO:0000256" key="1">
    <source>
        <dbReference type="ARBA" id="ARBA00004141"/>
    </source>
</evidence>
<evidence type="ECO:0000313" key="9">
    <source>
        <dbReference type="Proteomes" id="UP000694044"/>
    </source>
</evidence>
<feature type="transmembrane region" description="Helical" evidence="7">
    <location>
        <begin position="276"/>
        <end position="298"/>
    </location>
</feature>
<evidence type="ECO:0008006" key="10">
    <source>
        <dbReference type="Google" id="ProtNLM"/>
    </source>
</evidence>
<feature type="compositionally biased region" description="Polar residues" evidence="6">
    <location>
        <begin position="101"/>
        <end position="127"/>
    </location>
</feature>
<feature type="transmembrane region" description="Helical" evidence="7">
    <location>
        <begin position="648"/>
        <end position="674"/>
    </location>
</feature>
<keyword evidence="4 7" id="KW-1133">Transmembrane helix</keyword>
<evidence type="ECO:0000313" key="8">
    <source>
        <dbReference type="EMBL" id="KAG7387881.1"/>
    </source>
</evidence>
<evidence type="ECO:0000256" key="3">
    <source>
        <dbReference type="ARBA" id="ARBA00022692"/>
    </source>
</evidence>
<feature type="transmembrane region" description="Helical" evidence="7">
    <location>
        <begin position="680"/>
        <end position="698"/>
    </location>
</feature>
<evidence type="ECO:0000256" key="7">
    <source>
        <dbReference type="SAM" id="Phobius"/>
    </source>
</evidence>
<evidence type="ECO:0000256" key="4">
    <source>
        <dbReference type="ARBA" id="ARBA00022989"/>
    </source>
</evidence>
<gene>
    <name evidence="8" type="ORF">PHYPSEUDO_013532</name>
</gene>
<dbReference type="GO" id="GO:0042910">
    <property type="term" value="F:xenobiotic transmembrane transporter activity"/>
    <property type="evidence" value="ECO:0007669"/>
    <property type="project" value="InterPro"/>
</dbReference>
<evidence type="ECO:0000256" key="2">
    <source>
        <dbReference type="ARBA" id="ARBA00010199"/>
    </source>
</evidence>
<feature type="region of interest" description="Disordered" evidence="6">
    <location>
        <begin position="139"/>
        <end position="197"/>
    </location>
</feature>
<keyword evidence="9" id="KW-1185">Reference proteome</keyword>
<feature type="transmembrane region" description="Helical" evidence="7">
    <location>
        <begin position="580"/>
        <end position="602"/>
    </location>
</feature>
<proteinExistence type="inferred from homology"/>
<sequence>MGMITAANVGEDDGSGAGESGGDSPSGSSGGNSGLIRNHGHKTPTPSAAARTKDQAKRRHAADAAGTAYEKPKPRGEVKAPRKVKLQPLDAKPKKKAAMTRQFSGYGTLKSTTSEPPSDDASATSWKSNVEKWSLEAHALLSPRGGSRLKKQLNGPNRHARSKANFRSGSEESGEDSETSNSSYSSSNSSDSPTNAVAMPIRSSSFSAADRWESQVLVSKPARKSRKFAEDLPLLQSYSRDSETDIESGILLEEEEEVESHVHPELKTEVRKMLTLAYPVIFTYVLEFFPELVSMTLVGHLDSPLTKQYLDGVALSTMVLNLTAIGVGFGLATAMDTLCSQAYGAGKPKKLGVYLQSGLMVLGVTLIPVLVINWYTEAFLVMLGQPAQVAALAGRFSQILLPGIPAMYVYEMLKKVMQAQNVVHPMVYIAVISNLVNLLLGVYLTFYTSLGFDGAAIARLVSELALPLCLIPYYWRNPHIPAEWWPGWQAKEAMNHLGTFLQLGVPGCLMLELEWVSFEIMAAIVGWLPSSVVAISVHSVLVNVSTFAFNFFLGISVAANVLVGNYLGSNKPHHAKMASTLGMILSVSLSAVLAVVIIATRYFIPEIFINDALSIGLAGHALLFLMPYQMCDAINAVMQGVFRGTGRLTLGACINLVAYFVLGLPIGVFLAFWMDMGVEGMWLGLTIGIFFGVVVSFVKICETNWTGMADAARVRTS</sequence>